<dbReference type="Gene3D" id="3.40.50.300">
    <property type="entry name" value="P-loop containing nucleotide triphosphate hydrolases"/>
    <property type="match status" value="1"/>
</dbReference>
<dbReference type="GO" id="GO:0005524">
    <property type="term" value="F:ATP binding"/>
    <property type="evidence" value="ECO:0007669"/>
    <property type="project" value="UniProtKB-KW"/>
</dbReference>
<evidence type="ECO:0000256" key="1">
    <source>
        <dbReference type="ARBA" id="ARBA00006611"/>
    </source>
</evidence>
<evidence type="ECO:0000256" key="2">
    <source>
        <dbReference type="ARBA" id="ARBA00022741"/>
    </source>
</evidence>
<feature type="domain" description="Bacterial type II secretion system protein E" evidence="4">
    <location>
        <begin position="103"/>
        <end position="463"/>
    </location>
</feature>
<dbReference type="Proteomes" id="UP001172788">
    <property type="component" value="Unassembled WGS sequence"/>
</dbReference>
<keyword evidence="2" id="KW-0547">Nucleotide-binding</keyword>
<dbReference type="RefSeq" id="WP_301233367.1">
    <property type="nucleotide sequence ID" value="NZ_QAIC01000024.1"/>
</dbReference>
<sequence length="509" mass="56139">MDRAPQAAVSAPKPSVISLPGSEYAPPPAIADKLVLLSDGILLVNSSYLRDMSVMAYCDSLRRSGLKHEVKSATNFEIAAYRTSGARVAADGQQLSSAQARLVELMRQANQERASDLHFVNYERETLVRWRVHNSLITRHTLTPTDGQEMCRALYESMTDDADTNYNAQTPQDGRVSSKYLEGVGLQGARIATRPMEYANLMVMRLFRRAEDDDVTSLEQAGYTSLQRAILHRLLRRKGIVLFSGETGSGKSSSLAILMRILLEMFHYRIHLLTIEHPLEKVIKGAVQTVLTGDLSPEGLSRAWASAIANSVRLDIDYLMVGELRDLTSAVAAISGALTGHGLFSTIHADEIFAILDRLFDFGISERRLVNPKLFSGLVNQALAPILCPSCSEPFAKAQSRLDEVTRERVREFCTPDTVRVRGVDVDCSTCGGLGYVGRKVVAEVCMTNSTLLNVYRDDGSAAARKHWIEHMDGYTKCAHVIQRINDGHVDPFDGDSIVPLDEDKIILG</sequence>
<dbReference type="EMBL" id="QAIC01000024">
    <property type="protein sequence ID" value="MDN4572031.1"/>
    <property type="molecule type" value="Genomic_DNA"/>
</dbReference>
<accession>A0AAW7MH92</accession>
<dbReference type="GO" id="GO:0016887">
    <property type="term" value="F:ATP hydrolysis activity"/>
    <property type="evidence" value="ECO:0007669"/>
    <property type="project" value="TreeGrafter"/>
</dbReference>
<gene>
    <name evidence="5" type="ORF">DBA34_01935</name>
    <name evidence="6" type="ORF">DBB29_00850</name>
</gene>
<dbReference type="AlphaFoldDB" id="A0AAW7MH92"/>
<protein>
    <submittedName>
        <fullName evidence="5">Type II secretion system protein E</fullName>
    </submittedName>
</protein>
<dbReference type="GO" id="GO:0005886">
    <property type="term" value="C:plasma membrane"/>
    <property type="evidence" value="ECO:0007669"/>
    <property type="project" value="TreeGrafter"/>
</dbReference>
<dbReference type="SUPFAM" id="SSF52540">
    <property type="entry name" value="P-loop containing nucleoside triphosphate hydrolases"/>
    <property type="match status" value="1"/>
</dbReference>
<evidence type="ECO:0000313" key="8">
    <source>
        <dbReference type="Proteomes" id="UP001172791"/>
    </source>
</evidence>
<evidence type="ECO:0000256" key="3">
    <source>
        <dbReference type="ARBA" id="ARBA00022840"/>
    </source>
</evidence>
<organism evidence="5 8">
    <name type="scientific">Pandoraea cepalis</name>
    <dbReference type="NCBI Taxonomy" id="2508294"/>
    <lineage>
        <taxon>Bacteria</taxon>
        <taxon>Pseudomonadati</taxon>
        <taxon>Pseudomonadota</taxon>
        <taxon>Betaproteobacteria</taxon>
        <taxon>Burkholderiales</taxon>
        <taxon>Burkholderiaceae</taxon>
        <taxon>Pandoraea</taxon>
    </lineage>
</organism>
<evidence type="ECO:0000313" key="5">
    <source>
        <dbReference type="EMBL" id="MDN4572031.1"/>
    </source>
</evidence>
<evidence type="ECO:0000259" key="4">
    <source>
        <dbReference type="Pfam" id="PF00437"/>
    </source>
</evidence>
<name>A0AAW7MH92_9BURK</name>
<dbReference type="PANTHER" id="PTHR30258">
    <property type="entry name" value="TYPE II SECRETION SYSTEM PROTEIN GSPE-RELATED"/>
    <property type="match status" value="1"/>
</dbReference>
<dbReference type="Proteomes" id="UP001172791">
    <property type="component" value="Unassembled WGS sequence"/>
</dbReference>
<dbReference type="InterPro" id="IPR001482">
    <property type="entry name" value="T2SS/T4SS_dom"/>
</dbReference>
<evidence type="ECO:0000313" key="6">
    <source>
        <dbReference type="EMBL" id="MDN4576682.1"/>
    </source>
</evidence>
<evidence type="ECO:0000313" key="7">
    <source>
        <dbReference type="Proteomes" id="UP001172788"/>
    </source>
</evidence>
<comment type="caution">
    <text evidence="5">The sequence shown here is derived from an EMBL/GenBank/DDBJ whole genome shotgun (WGS) entry which is preliminary data.</text>
</comment>
<dbReference type="EMBL" id="QAID01000021">
    <property type="protein sequence ID" value="MDN4576682.1"/>
    <property type="molecule type" value="Genomic_DNA"/>
</dbReference>
<keyword evidence="7" id="KW-1185">Reference proteome</keyword>
<proteinExistence type="inferred from homology"/>
<dbReference type="InterPro" id="IPR027417">
    <property type="entry name" value="P-loop_NTPase"/>
</dbReference>
<dbReference type="Pfam" id="PF00437">
    <property type="entry name" value="T2SSE"/>
    <property type="match status" value="1"/>
</dbReference>
<dbReference type="PANTHER" id="PTHR30258:SF2">
    <property type="entry name" value="COMG OPERON PROTEIN 1"/>
    <property type="match status" value="1"/>
</dbReference>
<keyword evidence="3" id="KW-0067">ATP-binding</keyword>
<reference evidence="5" key="1">
    <citation type="submission" date="2018-04" db="EMBL/GenBank/DDBJ databases">
        <authorList>
            <person name="Jy Z."/>
        </authorList>
    </citation>
    <scope>NUCLEOTIDE SEQUENCE</scope>
    <source>
        <strain evidence="6">AS13</strain>
        <strain evidence="5">LA18</strain>
    </source>
</reference>
<dbReference type="Gene3D" id="3.30.450.90">
    <property type="match status" value="1"/>
</dbReference>
<comment type="similarity">
    <text evidence="1">Belongs to the GSP E family.</text>
</comment>